<comment type="similarity">
    <text evidence="1">Belongs to the 'phage' integrase family.</text>
</comment>
<gene>
    <name evidence="5" type="ORF">SAMN05444355_10783</name>
</gene>
<dbReference type="Pfam" id="PF00589">
    <property type="entry name" value="Phage_integrase"/>
    <property type="match status" value="1"/>
</dbReference>
<evidence type="ECO:0000313" key="6">
    <source>
        <dbReference type="Proteomes" id="UP000183658"/>
    </source>
</evidence>
<evidence type="ECO:0000256" key="3">
    <source>
        <dbReference type="ARBA" id="ARBA00023172"/>
    </source>
</evidence>
<dbReference type="EMBL" id="FOFZ01000007">
    <property type="protein sequence ID" value="SER12953.1"/>
    <property type="molecule type" value="Genomic_DNA"/>
</dbReference>
<dbReference type="AlphaFoldDB" id="A0A1H9LQ01"/>
<dbReference type="InterPro" id="IPR050090">
    <property type="entry name" value="Tyrosine_recombinase_XerCD"/>
</dbReference>
<name>A0A1H9LQ01_FLAFI</name>
<dbReference type="InterPro" id="IPR013762">
    <property type="entry name" value="Integrase-like_cat_sf"/>
</dbReference>
<dbReference type="OrthoDB" id="1314641at2"/>
<reference evidence="6" key="1">
    <citation type="submission" date="2016-10" db="EMBL/GenBank/DDBJ databases">
        <authorList>
            <person name="Varghese N."/>
            <person name="Submissions S."/>
        </authorList>
    </citation>
    <scope>NUCLEOTIDE SEQUENCE [LARGE SCALE GENOMIC DNA]</scope>
    <source>
        <strain evidence="6">DSM 15719</strain>
    </source>
</reference>
<dbReference type="InterPro" id="IPR002104">
    <property type="entry name" value="Integrase_catalytic"/>
</dbReference>
<evidence type="ECO:0000313" key="5">
    <source>
        <dbReference type="EMBL" id="SER12953.1"/>
    </source>
</evidence>
<keyword evidence="3" id="KW-0233">DNA recombination</keyword>
<dbReference type="InterPro" id="IPR011010">
    <property type="entry name" value="DNA_brk_join_enz"/>
</dbReference>
<dbReference type="Gene3D" id="1.10.443.10">
    <property type="entry name" value="Intergrase catalytic core"/>
    <property type="match status" value="1"/>
</dbReference>
<dbReference type="RefSeq" id="WP_074723470.1">
    <property type="nucleotide sequence ID" value="NZ_CBCRVS010000005.1"/>
</dbReference>
<dbReference type="Proteomes" id="UP000183658">
    <property type="component" value="Unassembled WGS sequence"/>
</dbReference>
<dbReference type="GO" id="GO:0003677">
    <property type="term" value="F:DNA binding"/>
    <property type="evidence" value="ECO:0007669"/>
    <property type="project" value="UniProtKB-KW"/>
</dbReference>
<keyword evidence="2" id="KW-0238">DNA-binding</keyword>
<evidence type="ECO:0000256" key="2">
    <source>
        <dbReference type="ARBA" id="ARBA00023125"/>
    </source>
</evidence>
<proteinExistence type="inferred from homology"/>
<evidence type="ECO:0000259" key="4">
    <source>
        <dbReference type="Pfam" id="PF00589"/>
    </source>
</evidence>
<feature type="domain" description="Tyr recombinase" evidence="4">
    <location>
        <begin position="77"/>
        <end position="200"/>
    </location>
</feature>
<accession>A0A1H9LQ01</accession>
<sequence>MNGVKGFFDFLIDIEEIEMKNPFRKYSRKQIQKTNIDSVTREEFIKILEAVDTFSPFVVLGGRGERKNMFKPYLKDGFRLFLLTGGRREEIVDLRWSHIYVSVSGVKFFRIQNLKVERNLNIDGLYKYIPINSDLFDLLVEMGYHEKKQTDNYILLPERKVKSKTIMDSISKSFTHYKNGAGIEKDISLKSLRKTYITWVHQVMQKETGLLTSHSTAKVLESYYIDPQILSVVERGAVEIKIFGQNSSL</sequence>
<dbReference type="GO" id="GO:0015074">
    <property type="term" value="P:DNA integration"/>
    <property type="evidence" value="ECO:0007669"/>
    <property type="project" value="InterPro"/>
</dbReference>
<organism evidence="5 6">
    <name type="scientific">Flavobacterium frigoris</name>
    <dbReference type="NCBI Taxonomy" id="229204"/>
    <lineage>
        <taxon>Bacteria</taxon>
        <taxon>Pseudomonadati</taxon>
        <taxon>Bacteroidota</taxon>
        <taxon>Flavobacteriia</taxon>
        <taxon>Flavobacteriales</taxon>
        <taxon>Flavobacteriaceae</taxon>
        <taxon>Flavobacterium</taxon>
    </lineage>
</organism>
<evidence type="ECO:0000256" key="1">
    <source>
        <dbReference type="ARBA" id="ARBA00008857"/>
    </source>
</evidence>
<dbReference type="PANTHER" id="PTHR30349">
    <property type="entry name" value="PHAGE INTEGRASE-RELATED"/>
    <property type="match status" value="1"/>
</dbReference>
<protein>
    <submittedName>
        <fullName evidence="5">Phage integrase family protein</fullName>
    </submittedName>
</protein>
<dbReference type="SUPFAM" id="SSF56349">
    <property type="entry name" value="DNA breaking-rejoining enzymes"/>
    <property type="match status" value="1"/>
</dbReference>
<keyword evidence="6" id="KW-1185">Reference proteome</keyword>
<dbReference type="PANTHER" id="PTHR30349:SF41">
    <property type="entry name" value="INTEGRASE_RECOMBINASE PROTEIN MJ0367-RELATED"/>
    <property type="match status" value="1"/>
</dbReference>
<dbReference type="GO" id="GO:0006310">
    <property type="term" value="P:DNA recombination"/>
    <property type="evidence" value="ECO:0007669"/>
    <property type="project" value="UniProtKB-KW"/>
</dbReference>